<protein>
    <submittedName>
        <fullName evidence="2">DUF1127 domain-containing protein</fullName>
    </submittedName>
</protein>
<dbReference type="InterPro" id="IPR009506">
    <property type="entry name" value="YjiS-like"/>
</dbReference>
<sequence length="68" mass="8334">MKAVNLETRVTEQSELSGWLNAFLSQLRRWHRNYRTRRHLAELPPHLWKDLGLEYEQVMAEVNKPFWR</sequence>
<proteinExistence type="predicted"/>
<evidence type="ECO:0000313" key="3">
    <source>
        <dbReference type="Proteomes" id="UP000694232"/>
    </source>
</evidence>
<dbReference type="KEGG" id="vos:KNV97_15485"/>
<evidence type="ECO:0000259" key="1">
    <source>
        <dbReference type="Pfam" id="PF06568"/>
    </source>
</evidence>
<gene>
    <name evidence="2" type="ORF">KNV97_15485</name>
</gene>
<keyword evidence="3" id="KW-1185">Reference proteome</keyword>
<dbReference type="RefSeq" id="WP_136483401.1">
    <property type="nucleotide sequence ID" value="NZ_CP076643.1"/>
</dbReference>
<name>A0A975YMQ2_9VIBR</name>
<feature type="domain" description="YjiS-like" evidence="1">
    <location>
        <begin position="24"/>
        <end position="54"/>
    </location>
</feature>
<accession>A0A975YMQ2</accession>
<evidence type="ECO:0000313" key="2">
    <source>
        <dbReference type="EMBL" id="QXO16864.1"/>
    </source>
</evidence>
<dbReference type="Pfam" id="PF06568">
    <property type="entry name" value="YjiS-like"/>
    <property type="match status" value="1"/>
</dbReference>
<dbReference type="AlphaFoldDB" id="A0A975YMQ2"/>
<dbReference type="EMBL" id="CP076643">
    <property type="protein sequence ID" value="QXO16864.1"/>
    <property type="molecule type" value="Genomic_DNA"/>
</dbReference>
<organism evidence="2 3">
    <name type="scientific">Vibrio ostreae</name>
    <dbReference type="NCBI Taxonomy" id="2841925"/>
    <lineage>
        <taxon>Bacteria</taxon>
        <taxon>Pseudomonadati</taxon>
        <taxon>Pseudomonadota</taxon>
        <taxon>Gammaproteobacteria</taxon>
        <taxon>Vibrionales</taxon>
        <taxon>Vibrionaceae</taxon>
        <taxon>Vibrio</taxon>
    </lineage>
</organism>
<dbReference type="Proteomes" id="UP000694232">
    <property type="component" value="Chromosome 1"/>
</dbReference>
<reference evidence="2" key="1">
    <citation type="submission" date="2021-06" db="EMBL/GenBank/DDBJ databases">
        <title>Vibrio nov. sp., novel gut bacterium isolated from Yellow Sea oyster.</title>
        <authorList>
            <person name="Muhammad N."/>
            <person name="Nguyen T.H."/>
            <person name="Lee Y.-J."/>
            <person name="Ko J."/>
            <person name="Kim S.-G."/>
        </authorList>
    </citation>
    <scope>NUCLEOTIDE SEQUENCE</scope>
    <source>
        <strain evidence="2">OG9-811</strain>
    </source>
</reference>